<dbReference type="Proteomes" id="UP000239239">
    <property type="component" value="Unassembled WGS sequence"/>
</dbReference>
<name>A0A2S6EXA5_LEGPN</name>
<dbReference type="Pfam" id="PF13936">
    <property type="entry name" value="HTH_38"/>
    <property type="match status" value="1"/>
</dbReference>
<dbReference type="EMBL" id="PQWY01000016">
    <property type="protein sequence ID" value="PPK29808.1"/>
    <property type="molecule type" value="Genomic_DNA"/>
</dbReference>
<accession>A0A2S6EXA5</accession>
<protein>
    <submittedName>
        <fullName evidence="1">Helix-turn-helix domain-containing protein</fullName>
    </submittedName>
</protein>
<dbReference type="RefSeq" id="WP_071974648.1">
    <property type="nucleotide sequence ID" value="NZ_CP017601.1"/>
</dbReference>
<dbReference type="OrthoDB" id="9803231at2"/>
<reference evidence="1 2" key="1">
    <citation type="submission" date="2018-02" db="EMBL/GenBank/DDBJ databases">
        <title>Draft genome sequences of four Legionella pneumophila clinical strains isolated in Ontario.</title>
        <authorList>
            <person name="Fortuna A."/>
            <person name="Ramnarine R."/>
            <person name="Li A."/>
            <person name="Frantz C."/>
            <person name="Mallo G."/>
        </authorList>
    </citation>
    <scope>NUCLEOTIDE SEQUENCE [LARGE SCALE GENOMIC DNA]</scope>
    <source>
        <strain evidence="1 2">LG61</strain>
    </source>
</reference>
<organism evidence="1 2">
    <name type="scientific">Legionella pneumophila</name>
    <dbReference type="NCBI Taxonomy" id="446"/>
    <lineage>
        <taxon>Bacteria</taxon>
        <taxon>Pseudomonadati</taxon>
        <taxon>Pseudomonadota</taxon>
        <taxon>Gammaproteobacteria</taxon>
        <taxon>Legionellales</taxon>
        <taxon>Legionellaceae</taxon>
        <taxon>Legionella</taxon>
    </lineage>
</organism>
<proteinExistence type="predicted"/>
<dbReference type="InterPro" id="IPR025246">
    <property type="entry name" value="IS30-like_HTH"/>
</dbReference>
<comment type="caution">
    <text evidence="1">The sequence shown here is derived from an EMBL/GenBank/DDBJ whole genome shotgun (WGS) entry which is preliminary data.</text>
</comment>
<evidence type="ECO:0000313" key="2">
    <source>
        <dbReference type="Proteomes" id="UP000239239"/>
    </source>
</evidence>
<dbReference type="AlphaFoldDB" id="A0A2S6EXA5"/>
<gene>
    <name evidence="1" type="ORF">C3928_12120</name>
</gene>
<evidence type="ECO:0000313" key="1">
    <source>
        <dbReference type="EMBL" id="PPK29808.1"/>
    </source>
</evidence>
<sequence length="62" mass="7271">MRDYTHLTKNDRQRLYTYLDMGLSIRAISKKLLRHPSTLRPYRVRSCPLSLSINDSTFGINS</sequence>